<dbReference type="PANTHER" id="PTHR35711:SF1">
    <property type="entry name" value="ECTODERMAL, ISOFORM F"/>
    <property type="match status" value="1"/>
</dbReference>
<feature type="region of interest" description="Disordered" evidence="1">
    <location>
        <begin position="172"/>
        <end position="457"/>
    </location>
</feature>
<organism evidence="3">
    <name type="scientific">Chromera velia CCMP2878</name>
    <dbReference type="NCBI Taxonomy" id="1169474"/>
    <lineage>
        <taxon>Eukaryota</taxon>
        <taxon>Sar</taxon>
        <taxon>Alveolata</taxon>
        <taxon>Colpodellida</taxon>
        <taxon>Chromeraceae</taxon>
        <taxon>Chromera</taxon>
    </lineage>
</organism>
<dbReference type="SMART" id="SM01142">
    <property type="entry name" value="DSHCT"/>
    <property type="match status" value="1"/>
</dbReference>
<dbReference type="Gene3D" id="1.10.3380.30">
    <property type="match status" value="1"/>
</dbReference>
<gene>
    <name evidence="3" type="ORF">Cvel_28096</name>
</gene>
<feature type="compositionally biased region" description="Basic and acidic residues" evidence="1">
    <location>
        <begin position="907"/>
        <end position="935"/>
    </location>
</feature>
<proteinExistence type="predicted"/>
<dbReference type="Pfam" id="PF08148">
    <property type="entry name" value="DSHCT"/>
    <property type="match status" value="1"/>
</dbReference>
<accession>A0A0G4HJ92</accession>
<feature type="compositionally biased region" description="Low complexity" evidence="1">
    <location>
        <begin position="602"/>
        <end position="615"/>
    </location>
</feature>
<evidence type="ECO:0000256" key="1">
    <source>
        <dbReference type="SAM" id="MobiDB-lite"/>
    </source>
</evidence>
<evidence type="ECO:0000313" key="3">
    <source>
        <dbReference type="EMBL" id="CEM44156.1"/>
    </source>
</evidence>
<dbReference type="VEuPathDB" id="CryptoDB:Cvel_28096"/>
<dbReference type="EMBL" id="CDMZ01002855">
    <property type="protein sequence ID" value="CEM44156.1"/>
    <property type="molecule type" value="Genomic_DNA"/>
</dbReference>
<feature type="compositionally biased region" description="Acidic residues" evidence="1">
    <location>
        <begin position="473"/>
        <end position="482"/>
    </location>
</feature>
<name>A0A0G4HJ92_9ALVE</name>
<feature type="compositionally biased region" description="Low complexity" evidence="1">
    <location>
        <begin position="812"/>
        <end position="824"/>
    </location>
</feature>
<feature type="compositionally biased region" description="Polar residues" evidence="1">
    <location>
        <begin position="309"/>
        <end position="322"/>
    </location>
</feature>
<dbReference type="PANTHER" id="PTHR35711">
    <property type="entry name" value="EXPRESSED PROTEIN"/>
    <property type="match status" value="1"/>
</dbReference>
<feature type="compositionally biased region" description="Basic and acidic residues" evidence="1">
    <location>
        <begin position="262"/>
        <end position="283"/>
    </location>
</feature>
<feature type="region of interest" description="Disordered" evidence="1">
    <location>
        <begin position="591"/>
        <end position="644"/>
    </location>
</feature>
<dbReference type="AlphaFoldDB" id="A0A0G4HJ92"/>
<feature type="compositionally biased region" description="Acidic residues" evidence="1">
    <location>
        <begin position="726"/>
        <end position="738"/>
    </location>
</feature>
<feature type="compositionally biased region" description="Low complexity" evidence="1">
    <location>
        <begin position="185"/>
        <end position="194"/>
    </location>
</feature>
<dbReference type="InterPro" id="IPR012961">
    <property type="entry name" value="Ski2/MTR4_C"/>
</dbReference>
<feature type="compositionally biased region" description="Basic residues" evidence="1">
    <location>
        <begin position="858"/>
        <end position="883"/>
    </location>
</feature>
<feature type="compositionally biased region" description="Polar residues" evidence="1">
    <location>
        <begin position="616"/>
        <end position="629"/>
    </location>
</feature>
<feature type="domain" description="ATP-dependent RNA helicase Ski2/MTR4 C-terminal" evidence="2">
    <location>
        <begin position="1"/>
        <end position="161"/>
    </location>
</feature>
<feature type="compositionally biased region" description="Basic residues" evidence="1">
    <location>
        <begin position="770"/>
        <end position="783"/>
    </location>
</feature>
<feature type="compositionally biased region" description="Acidic residues" evidence="1">
    <location>
        <begin position="418"/>
        <end position="447"/>
    </location>
</feature>
<evidence type="ECO:0000259" key="2">
    <source>
        <dbReference type="SMART" id="SM01142"/>
    </source>
</evidence>
<feature type="compositionally biased region" description="Basic and acidic residues" evidence="1">
    <location>
        <begin position="202"/>
        <end position="213"/>
    </location>
</feature>
<protein>
    <recommendedName>
        <fullName evidence="2">ATP-dependent RNA helicase Ski2/MTR4 C-terminal domain-containing protein</fullName>
    </recommendedName>
</protein>
<feature type="region of interest" description="Disordered" evidence="1">
    <location>
        <begin position="680"/>
        <end position="935"/>
    </location>
</feature>
<reference evidence="3" key="1">
    <citation type="submission" date="2014-11" db="EMBL/GenBank/DDBJ databases">
        <authorList>
            <person name="Otto D Thomas"/>
            <person name="Naeem Raeece"/>
        </authorList>
    </citation>
    <scope>NUCLEOTIDE SEQUENCE</scope>
</reference>
<feature type="non-terminal residue" evidence="3">
    <location>
        <position position="1"/>
    </location>
</feature>
<feature type="compositionally biased region" description="Basic and acidic residues" evidence="1">
    <location>
        <begin position="365"/>
        <end position="391"/>
    </location>
</feature>
<feature type="compositionally biased region" description="Basic and acidic residues" evidence="1">
    <location>
        <begin position="402"/>
        <end position="417"/>
    </location>
</feature>
<feature type="compositionally biased region" description="Low complexity" evidence="1">
    <location>
        <begin position="544"/>
        <end position="555"/>
    </location>
</feature>
<feature type="region of interest" description="Disordered" evidence="1">
    <location>
        <begin position="473"/>
        <end position="576"/>
    </location>
</feature>
<feature type="compositionally biased region" description="Acidic residues" evidence="1">
    <location>
        <begin position="490"/>
        <end position="543"/>
    </location>
</feature>
<feature type="compositionally biased region" description="Basic and acidic residues" evidence="1">
    <location>
        <begin position="784"/>
        <end position="794"/>
    </location>
</feature>
<sequence length="935" mass="102807">VGSLNCANELWLAIALSMEGVVAGLTPAQFAGLLFTVTADNFRRANVLPGFEASRPLMKALKKLQLYQERLSQIQIRLDVPAPIPFDPLLAGLVEKWAEGSDWLTVYEGGELGQGDLCSIMRRTIDILRQIILLPPDIAKLIPEKARTLAREAYDSMDRYPVAEDTFGAPRVVHEKEPPSPSPPQQQQQQSETAPPEEEQNEEKKKQRERDESISSNTEAKGSVDKEEGGGEEGEETAEFSLSVGSEENEEEDAESSSASSAKEKKNTGVDLFVHLEEEKELRGGSSGGEGRSGQAEARTERSLVAGRANSSDSGRETTSLSERLVGVGERELVDVPESSESGQREFGSLDEESIGRGEGCFLDNQERGRGDERREVLEGRKSKTRQDLSGRRGPSLIQESGVEKKQDSAAKFVRDEEEKEEADEEEDRHDEDGSDEDEDEGEEEAELFLLKEEGVDQDRDAGEVWVGCLEDDEVSIEQEGGEEGRVVSEEDDCDGDFDFELLEEEEEEEEGEAEQEAEFESDAYEEGEKDVTEEEEEGECVGEIEYGAAALELIGENEEEEGEGDTKQSSSDASVHASGGLLVYQWDDAADGWILPPPPSASSSSPSSSSPSSSFATSEGGQLVNSHHPTVMETPTHEKKKLSLSMNVIDDVSDHQRRPDVLSVEVDLTSAEGFAELLRREAEAKAEEDADTSPPPWPWTDLRPLDNYILDHAPPKQKQRSPHADEEEEEPEEEEDIQTNPRPPASPSGRRRPLEAVASSGRKDQAHTTKVRAVKKRHKHLDRLREGDRETRQKRAKTPSDGPETARRRVTNSSSRSPPSVRVLGRALRRAMEDAGVESVREFLRKQGVGSVGEWKRKQRSSGRRKGKGRRLPSLHGGRRKSASSGAGREKGKGSQGSAPKRKLRKLTDAGRAVDKSEGGRGEGRKGGSGKIEN</sequence>